<feature type="non-terminal residue" evidence="8">
    <location>
        <position position="1"/>
    </location>
</feature>
<evidence type="ECO:0000259" key="7">
    <source>
        <dbReference type="Pfam" id="PF02397"/>
    </source>
</evidence>
<evidence type="ECO:0000256" key="4">
    <source>
        <dbReference type="ARBA" id="ARBA00022989"/>
    </source>
</evidence>
<name>X1GDI7_9ZZZZ</name>
<comment type="caution">
    <text evidence="8">The sequence shown here is derived from an EMBL/GenBank/DDBJ whole genome shotgun (WGS) entry which is preliminary data.</text>
</comment>
<evidence type="ECO:0000256" key="3">
    <source>
        <dbReference type="ARBA" id="ARBA00022692"/>
    </source>
</evidence>
<dbReference type="GO" id="GO:0016780">
    <property type="term" value="F:phosphotransferase activity, for other substituted phosphate groups"/>
    <property type="evidence" value="ECO:0007669"/>
    <property type="project" value="TreeGrafter"/>
</dbReference>
<dbReference type="InterPro" id="IPR003362">
    <property type="entry name" value="Bact_transf"/>
</dbReference>
<dbReference type="AlphaFoldDB" id="X1GDI7"/>
<dbReference type="NCBIfam" id="TIGR03025">
    <property type="entry name" value="EPS_sugtrans"/>
    <property type="match status" value="1"/>
</dbReference>
<dbReference type="InterPro" id="IPR017475">
    <property type="entry name" value="EPS_sugar_tfrase"/>
</dbReference>
<feature type="transmembrane region" description="Helical" evidence="6">
    <location>
        <begin position="54"/>
        <end position="73"/>
    </location>
</feature>
<evidence type="ECO:0000256" key="1">
    <source>
        <dbReference type="ARBA" id="ARBA00004141"/>
    </source>
</evidence>
<keyword evidence="3 6" id="KW-0812">Transmembrane</keyword>
<dbReference type="Pfam" id="PF02397">
    <property type="entry name" value="Bac_transf"/>
    <property type="match status" value="1"/>
</dbReference>
<proteinExistence type="predicted"/>
<reference evidence="8" key="1">
    <citation type="journal article" date="2014" name="Front. Microbiol.">
        <title>High frequency of phylogenetically diverse reductive dehalogenase-homologous genes in deep subseafloor sedimentary metagenomes.</title>
        <authorList>
            <person name="Kawai M."/>
            <person name="Futagami T."/>
            <person name="Toyoda A."/>
            <person name="Takaki Y."/>
            <person name="Nishi S."/>
            <person name="Hori S."/>
            <person name="Arai W."/>
            <person name="Tsubouchi T."/>
            <person name="Morono Y."/>
            <person name="Uchiyama I."/>
            <person name="Ito T."/>
            <person name="Fujiyama A."/>
            <person name="Inagaki F."/>
            <person name="Takami H."/>
        </authorList>
    </citation>
    <scope>NUCLEOTIDE SEQUENCE</scope>
    <source>
        <strain evidence="8">Expedition CK06-06</strain>
    </source>
</reference>
<evidence type="ECO:0000256" key="6">
    <source>
        <dbReference type="SAM" id="Phobius"/>
    </source>
</evidence>
<accession>X1GDI7</accession>
<keyword evidence="4 6" id="KW-1133">Transmembrane helix</keyword>
<feature type="transmembrane region" description="Helical" evidence="6">
    <location>
        <begin position="25"/>
        <end position="48"/>
    </location>
</feature>
<sequence length="383" mass="44700">LIIFYIFGLYDLGLLRTPFSFYTRALSGLGLCLGLGMIFFYLIPFFGITPKTNLILNIIIFGIFALSWRQLFYQIFASRFLTKVGIIGENIQAQELAGYIQKNPHLGYKLTTFLDVKKDLLQQIQEKNIDILIIATDLKSNSQLAQNLYQCVPARINFMDLSRAYEIICDKIPISFVAQTWFLENLKEGEKGFYDKAKRIIDILLAFLLLLFTSPLWLLVALAIKLEDRGPIFYYQERTGKDRKPFLLIKFRSMIKDAEKEKAIWAEKEDPRITKVGKFLRQSHLDEIPQMLNVLKGDISLVGPRPERPEFVGQLEKEIPHYHIRHLIKPGFTGWAQIKFKYGRSVMDSFEKFQYDLYYLKNRSLLLDIGILLKTFQLFFKKE</sequence>
<feature type="domain" description="Bacterial sugar transferase" evidence="7">
    <location>
        <begin position="198"/>
        <end position="380"/>
    </location>
</feature>
<comment type="subcellular location">
    <subcellularLocation>
        <location evidence="1">Membrane</location>
        <topology evidence="1">Multi-pass membrane protein</topology>
    </subcellularLocation>
</comment>
<evidence type="ECO:0000256" key="5">
    <source>
        <dbReference type="ARBA" id="ARBA00023136"/>
    </source>
</evidence>
<gene>
    <name evidence="8" type="ORF">S03H2_03776</name>
</gene>
<keyword evidence="5 6" id="KW-0472">Membrane</keyword>
<organism evidence="8">
    <name type="scientific">marine sediment metagenome</name>
    <dbReference type="NCBI Taxonomy" id="412755"/>
    <lineage>
        <taxon>unclassified sequences</taxon>
        <taxon>metagenomes</taxon>
        <taxon>ecological metagenomes</taxon>
    </lineage>
</organism>
<protein>
    <recommendedName>
        <fullName evidence="7">Bacterial sugar transferase domain-containing protein</fullName>
    </recommendedName>
</protein>
<dbReference type="PANTHER" id="PTHR30576:SF0">
    <property type="entry name" value="UNDECAPRENYL-PHOSPHATE N-ACETYLGALACTOSAMINYL 1-PHOSPHATE TRANSFERASE-RELATED"/>
    <property type="match status" value="1"/>
</dbReference>
<evidence type="ECO:0000313" key="8">
    <source>
        <dbReference type="EMBL" id="GAH31088.1"/>
    </source>
</evidence>
<keyword evidence="2" id="KW-0808">Transferase</keyword>
<dbReference type="GO" id="GO:0016020">
    <property type="term" value="C:membrane"/>
    <property type="evidence" value="ECO:0007669"/>
    <property type="project" value="UniProtKB-SubCell"/>
</dbReference>
<feature type="transmembrane region" description="Helical" evidence="6">
    <location>
        <begin position="203"/>
        <end position="224"/>
    </location>
</feature>
<dbReference type="PANTHER" id="PTHR30576">
    <property type="entry name" value="COLANIC BIOSYNTHESIS UDP-GLUCOSE LIPID CARRIER TRANSFERASE"/>
    <property type="match status" value="1"/>
</dbReference>
<dbReference type="EMBL" id="BARU01001431">
    <property type="protein sequence ID" value="GAH31088.1"/>
    <property type="molecule type" value="Genomic_DNA"/>
</dbReference>
<evidence type="ECO:0000256" key="2">
    <source>
        <dbReference type="ARBA" id="ARBA00022679"/>
    </source>
</evidence>